<dbReference type="PROSITE" id="PS50283">
    <property type="entry name" value="NA_SOLUT_SYMP_3"/>
    <property type="match status" value="1"/>
</dbReference>
<feature type="transmembrane region" description="Helical" evidence="14">
    <location>
        <begin position="44"/>
        <end position="65"/>
    </location>
</feature>
<reference evidence="15" key="2">
    <citation type="journal article" date="2024" name="Antonie Van Leeuwenhoek">
        <title>Roseihalotalea indica gen. nov., sp. nov., a halophilic Bacteroidetes from mesopelagic Southwest Indian Ocean with higher carbohydrate metabolic potential.</title>
        <authorList>
            <person name="Chen B."/>
            <person name="Zhang M."/>
            <person name="Lin D."/>
            <person name="Ye J."/>
            <person name="Tang K."/>
        </authorList>
    </citation>
    <scope>NUCLEOTIDE SEQUENCE</scope>
    <source>
        <strain evidence="15">TK19036</strain>
    </source>
</reference>
<evidence type="ECO:0000256" key="9">
    <source>
        <dbReference type="ARBA" id="ARBA00023136"/>
    </source>
</evidence>
<keyword evidence="3" id="KW-0813">Transport</keyword>
<name>A0AA49GMW2_9BACT</name>
<feature type="transmembrane region" description="Helical" evidence="14">
    <location>
        <begin position="296"/>
        <end position="320"/>
    </location>
</feature>
<evidence type="ECO:0000256" key="10">
    <source>
        <dbReference type="ARBA" id="ARBA00023180"/>
    </source>
</evidence>
<sequence>MKPLDIWALILFSLVVFLIGLSFLKSGKDIKSFFAAGGAVPWWINGLSLFMSFFSAGTFVVWGSIAYSEGWVSVMIQWTMAIAGLLIGFFIAPRWRKTGAVTAAEYISRRLGNQTQKIYTYLFLLIAMFTTGAFLYPVAKIVQVSTGFPLVPCILILGGAITLYTAAGGLWAVIVTDVLQFIVLTAAVIIVIPLSFQAVNGVGKFVQEAPEDFFRLFSEQYSPGFMIAFGLYNLVFIGGNWAYVQRYTSVSRPREAKKVGWLFGSLYLISPIVWMLPPMIYRVLNPGLEGFSDEGAYLMMCKAVLPGGMLGLMLGGMVFATSSSVNTTLNISAGVFTNDLYRTFFPNSTDQNNMLVARLSTLVFGALTIVVALLVPQLGGIVEVVLTVAALTGGALYLPPIWSLFSPRQTGASILTATLVSLAINVLFKFWGDALLGFTLSRAAEMALGVGIPLLVLAAFEVYFTIRKQTDIRFQTVFHRSNSDEPSKETEDEESQANLHGMRVIAFGILAVATLIIGLGLLADFGQMLVTTIGLVVLILGAALLIRTNRIKKLQSDKSTLYDSRKVH</sequence>
<accession>A0AA49GMW2</accession>
<feature type="transmembrane region" description="Helical" evidence="14">
    <location>
        <begin position="148"/>
        <end position="174"/>
    </location>
</feature>
<comment type="subcellular location">
    <subcellularLocation>
        <location evidence="1">Cell membrane</location>
        <topology evidence="1">Multi-pass membrane protein</topology>
    </subcellularLocation>
</comment>
<dbReference type="AlphaFoldDB" id="A0AA49GMW2"/>
<dbReference type="GO" id="GO:0015075">
    <property type="term" value="F:monoatomic ion transmembrane transporter activity"/>
    <property type="evidence" value="ECO:0007669"/>
    <property type="project" value="UniProtKB-ARBA"/>
</dbReference>
<keyword evidence="11" id="KW-0739">Sodium transport</keyword>
<dbReference type="GO" id="GO:0098660">
    <property type="term" value="P:inorganic ion transmembrane transport"/>
    <property type="evidence" value="ECO:0007669"/>
    <property type="project" value="UniProtKB-ARBA"/>
</dbReference>
<feature type="transmembrane region" description="Helical" evidence="14">
    <location>
        <begin position="410"/>
        <end position="431"/>
    </location>
</feature>
<evidence type="ECO:0000256" key="6">
    <source>
        <dbReference type="ARBA" id="ARBA00022989"/>
    </source>
</evidence>
<feature type="transmembrane region" description="Helical" evidence="14">
    <location>
        <begin position="181"/>
        <end position="200"/>
    </location>
</feature>
<keyword evidence="6 14" id="KW-1133">Transmembrane helix</keyword>
<protein>
    <submittedName>
        <fullName evidence="15">Na+:solute symporter</fullName>
    </submittedName>
</protein>
<keyword evidence="8" id="KW-0406">Ion transport</keyword>
<evidence type="ECO:0000313" key="15">
    <source>
        <dbReference type="EMBL" id="WKN37232.1"/>
    </source>
</evidence>
<reference evidence="15" key="1">
    <citation type="journal article" date="2023" name="Comput. Struct. Biotechnol. J.">
        <title>Discovery of a novel marine Bacteroidetes with a rich repertoire of carbohydrate-active enzymes.</title>
        <authorList>
            <person name="Chen B."/>
            <person name="Liu G."/>
            <person name="Chen Q."/>
            <person name="Wang H."/>
            <person name="Liu L."/>
            <person name="Tang K."/>
        </authorList>
    </citation>
    <scope>NUCLEOTIDE SEQUENCE</scope>
    <source>
        <strain evidence="15">TK19036</strain>
    </source>
</reference>
<comment type="catalytic activity">
    <reaction evidence="12">
        <text>iodide(out) + 2 Na(+)(out) = iodide(in) + 2 Na(+)(in)</text>
        <dbReference type="Rhea" id="RHEA:71207"/>
        <dbReference type="ChEBI" id="CHEBI:16382"/>
        <dbReference type="ChEBI" id="CHEBI:29101"/>
    </reaction>
</comment>
<keyword evidence="7" id="KW-0915">Sodium</keyword>
<proteinExistence type="inferred from homology"/>
<feature type="transmembrane region" description="Helical" evidence="14">
    <location>
        <begin position="118"/>
        <end position="136"/>
    </location>
</feature>
<dbReference type="GO" id="GO:0015293">
    <property type="term" value="F:symporter activity"/>
    <property type="evidence" value="ECO:0007669"/>
    <property type="project" value="TreeGrafter"/>
</dbReference>
<organism evidence="15">
    <name type="scientific">Roseihalotalea indica</name>
    <dbReference type="NCBI Taxonomy" id="2867963"/>
    <lineage>
        <taxon>Bacteria</taxon>
        <taxon>Pseudomonadati</taxon>
        <taxon>Bacteroidota</taxon>
        <taxon>Cytophagia</taxon>
        <taxon>Cytophagales</taxon>
        <taxon>Catalimonadaceae</taxon>
        <taxon>Roseihalotalea</taxon>
    </lineage>
</organism>
<dbReference type="InterPro" id="IPR001734">
    <property type="entry name" value="Na/solute_symporter"/>
</dbReference>
<evidence type="ECO:0000256" key="11">
    <source>
        <dbReference type="ARBA" id="ARBA00023201"/>
    </source>
</evidence>
<feature type="transmembrane region" description="Helical" evidence="14">
    <location>
        <begin position="381"/>
        <end position="398"/>
    </location>
</feature>
<dbReference type="Gene3D" id="1.20.1730.10">
    <property type="entry name" value="Sodium/glucose cotransporter"/>
    <property type="match status" value="1"/>
</dbReference>
<evidence type="ECO:0000256" key="5">
    <source>
        <dbReference type="ARBA" id="ARBA00022692"/>
    </source>
</evidence>
<evidence type="ECO:0000256" key="8">
    <source>
        <dbReference type="ARBA" id="ARBA00023065"/>
    </source>
</evidence>
<feature type="transmembrane region" description="Helical" evidence="14">
    <location>
        <begin position="504"/>
        <end position="522"/>
    </location>
</feature>
<dbReference type="PROSITE" id="PS00456">
    <property type="entry name" value="NA_SOLUT_SYMP_1"/>
    <property type="match status" value="1"/>
</dbReference>
<dbReference type="GO" id="GO:0006814">
    <property type="term" value="P:sodium ion transport"/>
    <property type="evidence" value="ECO:0007669"/>
    <property type="project" value="UniProtKB-KW"/>
</dbReference>
<evidence type="ECO:0000256" key="7">
    <source>
        <dbReference type="ARBA" id="ARBA00023053"/>
    </source>
</evidence>
<evidence type="ECO:0000256" key="4">
    <source>
        <dbReference type="ARBA" id="ARBA00022475"/>
    </source>
</evidence>
<dbReference type="InterPro" id="IPR018212">
    <property type="entry name" value="Na/solute_symporter_CS"/>
</dbReference>
<feature type="transmembrane region" description="Helical" evidence="14">
    <location>
        <begin position="443"/>
        <end position="464"/>
    </location>
</feature>
<dbReference type="GO" id="GO:0005886">
    <property type="term" value="C:plasma membrane"/>
    <property type="evidence" value="ECO:0007669"/>
    <property type="project" value="UniProtKB-SubCell"/>
</dbReference>
<dbReference type="PANTHER" id="PTHR42985">
    <property type="entry name" value="SODIUM-COUPLED MONOCARBOXYLATE TRANSPORTER"/>
    <property type="match status" value="1"/>
</dbReference>
<feature type="transmembrane region" description="Helical" evidence="14">
    <location>
        <begin position="71"/>
        <end position="92"/>
    </location>
</feature>
<keyword evidence="4" id="KW-1003">Cell membrane</keyword>
<evidence type="ECO:0000256" key="12">
    <source>
        <dbReference type="ARBA" id="ARBA00036099"/>
    </source>
</evidence>
<dbReference type="Pfam" id="PF00474">
    <property type="entry name" value="SSF"/>
    <property type="match status" value="1"/>
</dbReference>
<keyword evidence="9 14" id="KW-0472">Membrane</keyword>
<dbReference type="InterPro" id="IPR038377">
    <property type="entry name" value="Na/Glc_symporter_sf"/>
</dbReference>
<feature type="transmembrane region" description="Helical" evidence="14">
    <location>
        <begin position="220"/>
        <end position="238"/>
    </location>
</feature>
<dbReference type="PANTHER" id="PTHR42985:SF40">
    <property type="entry name" value="LD47995P-RELATED"/>
    <property type="match status" value="1"/>
</dbReference>
<evidence type="ECO:0000256" key="14">
    <source>
        <dbReference type="SAM" id="Phobius"/>
    </source>
</evidence>
<evidence type="ECO:0000256" key="1">
    <source>
        <dbReference type="ARBA" id="ARBA00004651"/>
    </source>
</evidence>
<feature type="transmembrane region" description="Helical" evidence="14">
    <location>
        <begin position="259"/>
        <end position="276"/>
    </location>
</feature>
<evidence type="ECO:0000256" key="3">
    <source>
        <dbReference type="ARBA" id="ARBA00022448"/>
    </source>
</evidence>
<keyword evidence="10" id="KW-0325">Glycoprotein</keyword>
<keyword evidence="5 14" id="KW-0812">Transmembrane</keyword>
<gene>
    <name evidence="15" type="ORF">K4G66_00730</name>
</gene>
<feature type="transmembrane region" description="Helical" evidence="14">
    <location>
        <begin position="528"/>
        <end position="546"/>
    </location>
</feature>
<feature type="transmembrane region" description="Helical" evidence="14">
    <location>
        <begin position="6"/>
        <end position="24"/>
    </location>
</feature>
<dbReference type="EMBL" id="CP120682">
    <property type="protein sequence ID" value="WKN37232.1"/>
    <property type="molecule type" value="Genomic_DNA"/>
</dbReference>
<evidence type="ECO:0000256" key="13">
    <source>
        <dbReference type="RuleBase" id="RU362091"/>
    </source>
</evidence>
<dbReference type="InterPro" id="IPR051163">
    <property type="entry name" value="Sodium:Solute_Symporter_SSF"/>
</dbReference>
<feature type="transmembrane region" description="Helical" evidence="14">
    <location>
        <begin position="355"/>
        <end position="375"/>
    </location>
</feature>
<dbReference type="CDD" id="cd11477">
    <property type="entry name" value="SLC5sbd_u1"/>
    <property type="match status" value="1"/>
</dbReference>
<evidence type="ECO:0000256" key="2">
    <source>
        <dbReference type="ARBA" id="ARBA00006434"/>
    </source>
</evidence>
<comment type="similarity">
    <text evidence="2 13">Belongs to the sodium:solute symporter (SSF) (TC 2.A.21) family.</text>
</comment>